<dbReference type="EMBL" id="LJOW01000002">
    <property type="protein sequence ID" value="OBQ45569.1"/>
    <property type="molecule type" value="Genomic_DNA"/>
</dbReference>
<protein>
    <submittedName>
        <fullName evidence="1">Uncharacterized protein</fullName>
    </submittedName>
</protein>
<accession>A0A1B7X858</accession>
<reference evidence="1 2" key="1">
    <citation type="submission" date="2015-09" db="EMBL/GenBank/DDBJ databases">
        <title>Aphanizomenon flos-aquae WA102.</title>
        <authorList>
            <person name="Driscoll C."/>
        </authorList>
    </citation>
    <scope>NUCLEOTIDE SEQUENCE [LARGE SCALE GENOMIC DNA]</scope>
    <source>
        <strain evidence="1">WA102</strain>
    </source>
</reference>
<gene>
    <name evidence="1" type="ORF">AN484_00955</name>
</gene>
<sequence length="197" mass="21659">MRKPGPLKAGKKKKKYRANKAINSTTMLKDMVVEGDFVIVACEDETYIGIVQYVMTEGMLGISSSDYAIEASMENPAVLVRTLELEEDEGIWEESEYLVGAESKMVTKIEPLALEVETVANADPSEVAMAMYDSSIGKADPCWEGYVQRGMKEQGGKMVPNCVPVAKSDEIVEDLGSFAGIGKDYTKSTKEIHRVEE</sequence>
<comment type="caution">
    <text evidence="1">The sequence shown here is derived from an EMBL/GenBank/DDBJ whole genome shotgun (WGS) entry which is preliminary data.</text>
</comment>
<name>A0A1B7X858_APHFL</name>
<evidence type="ECO:0000313" key="2">
    <source>
        <dbReference type="Proteomes" id="UP000092093"/>
    </source>
</evidence>
<proteinExistence type="predicted"/>
<evidence type="ECO:0000313" key="1">
    <source>
        <dbReference type="EMBL" id="OBQ45569.1"/>
    </source>
</evidence>
<organism evidence="1 2">
    <name type="scientific">Aphanizomenon flos-aquae WA102</name>
    <dbReference type="NCBI Taxonomy" id="1710896"/>
    <lineage>
        <taxon>Bacteria</taxon>
        <taxon>Bacillati</taxon>
        <taxon>Cyanobacteriota</taxon>
        <taxon>Cyanophyceae</taxon>
        <taxon>Nostocales</taxon>
        <taxon>Aphanizomenonaceae</taxon>
        <taxon>Aphanizomenon</taxon>
    </lineage>
</organism>
<dbReference type="Proteomes" id="UP000092093">
    <property type="component" value="Unassembled WGS sequence"/>
</dbReference>
<dbReference type="AlphaFoldDB" id="A0A1B7X858"/>